<accession>A0A5M6IKS3</accession>
<dbReference type="GO" id="GO:0004527">
    <property type="term" value="F:exonuclease activity"/>
    <property type="evidence" value="ECO:0007669"/>
    <property type="project" value="UniProtKB-KW"/>
</dbReference>
<dbReference type="Proteomes" id="UP000325255">
    <property type="component" value="Unassembled WGS sequence"/>
</dbReference>
<name>A0A5M6IKS3_9PROT</name>
<keyword evidence="2" id="KW-0540">Nuclease</keyword>
<comment type="caution">
    <text evidence="2">The sequence shown here is derived from an EMBL/GenBank/DDBJ whole genome shotgun (WGS) entry which is preliminary data.</text>
</comment>
<keyword evidence="2" id="KW-0378">Hydrolase</keyword>
<dbReference type="InterPro" id="IPR051916">
    <property type="entry name" value="GPI-anchor_lipid_remodeler"/>
</dbReference>
<dbReference type="GO" id="GO:0016020">
    <property type="term" value="C:membrane"/>
    <property type="evidence" value="ECO:0007669"/>
    <property type="project" value="GOC"/>
</dbReference>
<feature type="domain" description="Endonuclease/exonuclease/phosphatase" evidence="1">
    <location>
        <begin position="1"/>
        <end position="209"/>
    </location>
</feature>
<gene>
    <name evidence="2" type="ORF">F1189_27065</name>
</gene>
<dbReference type="Pfam" id="PF03372">
    <property type="entry name" value="Exo_endo_phos"/>
    <property type="match status" value="1"/>
</dbReference>
<keyword evidence="2" id="KW-0255">Endonuclease</keyword>
<dbReference type="OrthoDB" id="9813425at2"/>
<sequence length="233" mass="25427">MTWNIHGGVGLDDRFDLERIIATVRHHDSEIVALQEVEGRARPGVFATLCEACGRHAATAVTMWEGTGGYGHLLASRWPIHDTRIHDLSVPGREPRCVLAARIATPVGPLHVLSTHLGLAAAERRCQGDMLARLAAATPDPLLLLGDLNDWIGRGPVWRRLRRVLPAWTRARTFPAAFPILPLDRIFARPAGLLAGWQVDRGAAGASDHLPLLGEIRLQTCWPPLMCSSAPLT</sequence>
<evidence type="ECO:0000259" key="1">
    <source>
        <dbReference type="Pfam" id="PF03372"/>
    </source>
</evidence>
<organism evidence="2 3">
    <name type="scientific">Rhodovastum atsumiense</name>
    <dbReference type="NCBI Taxonomy" id="504468"/>
    <lineage>
        <taxon>Bacteria</taxon>
        <taxon>Pseudomonadati</taxon>
        <taxon>Pseudomonadota</taxon>
        <taxon>Alphaproteobacteria</taxon>
        <taxon>Acetobacterales</taxon>
        <taxon>Acetobacteraceae</taxon>
        <taxon>Rhodovastum</taxon>
    </lineage>
</organism>
<dbReference type="PANTHER" id="PTHR14859">
    <property type="entry name" value="CALCOFLUOR WHITE HYPERSENSITIVE PROTEIN PRECURSOR"/>
    <property type="match status" value="1"/>
</dbReference>
<keyword evidence="3" id="KW-1185">Reference proteome</keyword>
<dbReference type="Gene3D" id="3.60.10.10">
    <property type="entry name" value="Endonuclease/exonuclease/phosphatase"/>
    <property type="match status" value="1"/>
</dbReference>
<keyword evidence="2" id="KW-0269">Exonuclease</keyword>
<dbReference type="GO" id="GO:0006506">
    <property type="term" value="P:GPI anchor biosynthetic process"/>
    <property type="evidence" value="ECO:0007669"/>
    <property type="project" value="TreeGrafter"/>
</dbReference>
<reference evidence="2 3" key="1">
    <citation type="submission" date="2019-09" db="EMBL/GenBank/DDBJ databases">
        <title>Genome sequence of Rhodovastum atsumiense, a diverse member of the Acetobacteraceae family of non-sulfur purple photosynthetic bacteria.</title>
        <authorList>
            <person name="Meyer T."/>
            <person name="Kyndt J."/>
        </authorList>
    </citation>
    <scope>NUCLEOTIDE SEQUENCE [LARGE SCALE GENOMIC DNA]</scope>
    <source>
        <strain evidence="2 3">DSM 21279</strain>
    </source>
</reference>
<dbReference type="GO" id="GO:0004519">
    <property type="term" value="F:endonuclease activity"/>
    <property type="evidence" value="ECO:0007669"/>
    <property type="project" value="UniProtKB-KW"/>
</dbReference>
<dbReference type="PANTHER" id="PTHR14859:SF15">
    <property type="entry name" value="ENDONUCLEASE_EXONUCLEASE_PHOSPHATASE DOMAIN-CONTAINING PROTEIN"/>
    <property type="match status" value="1"/>
</dbReference>
<dbReference type="EMBL" id="VWPK01000066">
    <property type="protein sequence ID" value="KAA5608866.1"/>
    <property type="molecule type" value="Genomic_DNA"/>
</dbReference>
<dbReference type="InterPro" id="IPR005135">
    <property type="entry name" value="Endo/exonuclease/phosphatase"/>
</dbReference>
<dbReference type="InterPro" id="IPR036691">
    <property type="entry name" value="Endo/exonu/phosph_ase_sf"/>
</dbReference>
<proteinExistence type="predicted"/>
<dbReference type="AlphaFoldDB" id="A0A5M6IKS3"/>
<evidence type="ECO:0000313" key="3">
    <source>
        <dbReference type="Proteomes" id="UP000325255"/>
    </source>
</evidence>
<dbReference type="SUPFAM" id="SSF56219">
    <property type="entry name" value="DNase I-like"/>
    <property type="match status" value="1"/>
</dbReference>
<evidence type="ECO:0000313" key="2">
    <source>
        <dbReference type="EMBL" id="KAA5608866.1"/>
    </source>
</evidence>
<protein>
    <submittedName>
        <fullName evidence="2">Endonuclease/exonuclease/phosphatase</fullName>
    </submittedName>
</protein>